<keyword evidence="5 13" id="KW-0255">Endonuclease</keyword>
<dbReference type="Pfam" id="PF18070">
    <property type="entry name" value="Cas9_PI2"/>
    <property type="match status" value="1"/>
</dbReference>
<evidence type="ECO:0000256" key="12">
    <source>
        <dbReference type="ARBA" id="ARBA00046380"/>
    </source>
</evidence>
<feature type="active site" description="Proton acceptor for HNH nuclease domain" evidence="13">
    <location>
        <position position="562"/>
    </location>
</feature>
<dbReference type="InterPro" id="IPR028629">
    <property type="entry name" value="Cas9"/>
</dbReference>
<dbReference type="Pfam" id="PF18470">
    <property type="entry name" value="Cas9_a"/>
    <property type="match status" value="1"/>
</dbReference>
<evidence type="ECO:0000256" key="11">
    <source>
        <dbReference type="ARBA" id="ARBA00023211"/>
    </source>
</evidence>
<evidence type="ECO:0000256" key="6">
    <source>
        <dbReference type="ARBA" id="ARBA00022801"/>
    </source>
</evidence>
<comment type="function">
    <text evidence="13">CRISPR (clustered regularly interspaced short palindromic repeat) is an adaptive immune system that provides protection against mobile genetic elements (viruses, transposable elements and conjugative plasmids). CRISPR clusters contain spacers, sequences complementary to antecedent mobile elements, and target invading nucleic acids. CRISPR clusters are transcribed and processed into CRISPR RNA (crRNA). In type II CRISPR systems correct processing of pre-crRNA requires a trans-encoded small RNA (tracrRNA), endogenous ribonuclease 3 (rnc) and this protein. The tracrRNA serves as a guide for ribonuclease 3-aided processing of pre-crRNA. Subsequently Cas9/crRNA/tracrRNA endonucleolytically cleaves linear or circular dsDNA target complementary to the spacer; Cas9 is inactive in the absence of the 2 guide RNAs (gRNA). Cas9 recognizes the protospacer adjacent motif (PAM) in the CRISPR repeat sequences to help distinguish self versus nonself, as targets within the bacterial CRISPR locus do not have PAMs. PAM recognition is also required for catalytic activity.</text>
</comment>
<protein>
    <recommendedName>
        <fullName evidence="13">CRISPR-associated endonuclease Cas9</fullName>
        <ecNumber evidence="13">3.1.-.-</ecNumber>
    </recommendedName>
</protein>
<dbReference type="Pfam" id="PF18061">
    <property type="entry name" value="CRISPR_Cas9_WED"/>
    <property type="match status" value="1"/>
</dbReference>
<evidence type="ECO:0000259" key="15">
    <source>
        <dbReference type="PROSITE" id="PS51749"/>
    </source>
</evidence>
<dbReference type="RefSeq" id="WP_113869401.1">
    <property type="nucleotide sequence ID" value="NZ_BAABQN010000015.1"/>
</dbReference>
<comment type="similarity">
    <text evidence="13">Belongs to the CRISPR-associated Cas9 family.</text>
</comment>
<evidence type="ECO:0000313" key="16">
    <source>
        <dbReference type="EMBL" id="RBO95390.1"/>
    </source>
</evidence>
<feature type="active site" description="For RuvC-like nuclease domain" evidence="13">
    <location>
        <position position="10"/>
    </location>
</feature>
<feature type="binding site" evidence="13">
    <location>
        <position position="706"/>
    </location>
    <ligand>
        <name>Mg(2+)</name>
        <dbReference type="ChEBI" id="CHEBI:18420"/>
        <label>2</label>
    </ligand>
</feature>
<comment type="cofactor">
    <cofactor evidence="1 13">
        <name>Mg(2+)</name>
        <dbReference type="ChEBI" id="CHEBI:18420"/>
    </cofactor>
</comment>
<dbReference type="InterPro" id="IPR049473">
    <property type="entry name" value="Cas9_PI_C"/>
</dbReference>
<keyword evidence="11" id="KW-0464">Manganese</keyword>
<evidence type="ECO:0000256" key="2">
    <source>
        <dbReference type="ARBA" id="ARBA00005244"/>
    </source>
</evidence>
<dbReference type="NCBIfam" id="TIGR01865">
    <property type="entry name" value="cas_Csn1"/>
    <property type="match status" value="1"/>
</dbReference>
<dbReference type="GO" id="GO:0003723">
    <property type="term" value="F:RNA binding"/>
    <property type="evidence" value="ECO:0007669"/>
    <property type="project" value="UniProtKB-UniRule"/>
</dbReference>
<evidence type="ECO:0000256" key="1">
    <source>
        <dbReference type="ARBA" id="ARBA00001946"/>
    </source>
</evidence>
<evidence type="ECO:0000256" key="3">
    <source>
        <dbReference type="ARBA" id="ARBA00022722"/>
    </source>
</evidence>
<keyword evidence="4 13" id="KW-0479">Metal-binding</keyword>
<feature type="binding site" evidence="13">
    <location>
        <position position="482"/>
    </location>
    <ligand>
        <name>Mg(2+)</name>
        <dbReference type="ChEBI" id="CHEBI:18420"/>
        <label>1</label>
    </ligand>
</feature>
<sequence>MNEPFVLGLDIGIGSVGWGMIDKDQNIIDAGVRLFPEADKSFNESRRSFRGARRLLRRRKHRIERVYQLLDRHEIWDKGTKVDHHSDNVTPYHIRMKGLTEPLTNKELTIALTHLAKRRGIHNINVIDEEDQGNELSTYEQIRQNQTLLETKYVCEVQVERLETEGEIRGHRNRFKTSDYVKEARQILETQQQSNEKVTDELIESYIDLLEKRREYFDGPGYGSEYGWEQDIKKWYEKMMGKCSYFPDELRVVKESHSAQLFNLLNDLNNLTLNREENTKLTQEEKELIIHNLFKQNKTVSLKKIAKILGVSEDDIKSFRVDTKGKPLFTSLSTYFEVKKITNKPAILEDREVLDQIAELITVYQSKQDIQQALEQNNLPLNDEELDQLSELNFNGTHSLSLRMINELLPDLWSSAKNQMQLITEKGYKPKDVDYEQKKYIPYYQIDDYILSPVVKRSFKQTVRIINEVIKKYGTPTEIVVELAREKNSDDKKKFLKELNKKNASINKQVKEKLDTLDVNPSKGLFNMLRLWHLQDGNCMYSLKEIPINDLMENPQNFEIDHIIPRSVSFDDSQNNKVLVRKEENQKKGNLTPFQYFQSNKATVSYEKFKAHVLQLAKTSQKMSRKKKEYLLEERDINKFNVQKDFINRNLVDTRYATREILNTLQQFFYANNQAVKVKSVNGGFTNYLRKLWDFNKDRGADYKHHAEDALIVAMANYIFEYKDAFKADHLIYANDNMIDTETGEILTEKQFNAAFTEKIHKIKAVKNYKGYKYSHKVDMKPNRQLMNDTLFSTREKDNKEYVVNKIKDIYNPDNEKLKKIMTKSPEDLLMYQHDRKTFENLKSIFEQYSEAKNPLYQYYKETEQHFTKYSKKGNGPVVKSIKYLGNAVNEHHDLSNKYNPKNKKVITLSIKPFRMDVYYEDGLYKFITVRYNDLKEMKNSYEIDNKRYEDKLKTRKIKSKDNFLFSLYKNDLMNFNDEELRLIGVNAEKRNTIEVNTVTYDYKDYCDRNNIKTNRLKKTISKNTKNFSKLATDVLGNKYLVENEKLKLKFEK</sequence>
<dbReference type="InterPro" id="IPR033114">
    <property type="entry name" value="HNH_CAS9"/>
</dbReference>
<keyword evidence="8 13" id="KW-0694">RNA-binding</keyword>
<evidence type="ECO:0000256" key="13">
    <source>
        <dbReference type="HAMAP-Rule" id="MF_01480"/>
    </source>
</evidence>
<name>A0A366DZ60_9BACI</name>
<comment type="subunit">
    <text evidence="12 13">Monomer. Binds crRNA and tracrRNA.</text>
</comment>
<evidence type="ECO:0000256" key="8">
    <source>
        <dbReference type="ARBA" id="ARBA00022884"/>
    </source>
</evidence>
<dbReference type="GO" id="GO:0046872">
    <property type="term" value="F:metal ion binding"/>
    <property type="evidence" value="ECO:0007669"/>
    <property type="project" value="UniProtKB-UniRule"/>
</dbReference>
<keyword evidence="17" id="KW-1185">Reference proteome</keyword>
<dbReference type="GO" id="GO:0043571">
    <property type="term" value="P:maintenance of CRISPR repeat elements"/>
    <property type="evidence" value="ECO:0007669"/>
    <property type="project" value="UniProtKB-UniRule"/>
</dbReference>
<proteinExistence type="inferred from homology"/>
<feature type="binding site" evidence="13">
    <location>
        <position position="10"/>
    </location>
    <ligand>
        <name>Mg(2+)</name>
        <dbReference type="ChEBI" id="CHEBI:18420"/>
        <label>2</label>
    </ligand>
</feature>
<feature type="binding site" evidence="13">
    <location>
        <position position="486"/>
    </location>
    <ligand>
        <name>Mg(2+)</name>
        <dbReference type="ChEBI" id="CHEBI:18420"/>
        <label>1</label>
    </ligand>
</feature>
<dbReference type="Pfam" id="PF22702">
    <property type="entry name" value="Cas9_RuvC"/>
    <property type="match status" value="1"/>
</dbReference>
<comment type="domain">
    <text evidence="13">Has 2 endonuclease domains. The discontinuous RuvC-like domain cleaves the target DNA noncomplementary to crRNA while the HNH nuclease domain cleaves the target DNA complementary to crRNA.</text>
</comment>
<evidence type="ECO:0000259" key="14">
    <source>
        <dbReference type="PROSITE" id="PS50943"/>
    </source>
</evidence>
<dbReference type="EMBL" id="QNRI01000008">
    <property type="protein sequence ID" value="RBO95390.1"/>
    <property type="molecule type" value="Genomic_DNA"/>
</dbReference>
<evidence type="ECO:0000256" key="5">
    <source>
        <dbReference type="ARBA" id="ARBA00022759"/>
    </source>
</evidence>
<dbReference type="InterPro" id="IPR055228">
    <property type="entry name" value="Cas9_RuvC"/>
</dbReference>
<keyword evidence="6 13" id="KW-0378">Hydrolase</keyword>
<gene>
    <name evidence="13" type="primary">cas9</name>
    <name evidence="16" type="ORF">DES48_108101</name>
</gene>
<feature type="domain" description="HTH cro/C1-type" evidence="14">
    <location>
        <begin position="302"/>
        <end position="316"/>
    </location>
</feature>
<dbReference type="InterPro" id="IPR040656">
    <property type="entry name" value="Cas9_WED_dom"/>
</dbReference>
<accession>A0A366DZ60</accession>
<comment type="similarity">
    <text evidence="2">Belongs to the CRISPR-associated protein Cas9 family. Subtype II-A subfamily.</text>
</comment>
<keyword evidence="7 13" id="KW-0460">Magnesium</keyword>
<evidence type="ECO:0000256" key="10">
    <source>
        <dbReference type="ARBA" id="ARBA00023125"/>
    </source>
</evidence>
<evidence type="ECO:0000256" key="4">
    <source>
        <dbReference type="ARBA" id="ARBA00022723"/>
    </source>
</evidence>
<feature type="domain" description="HNH Cas9-type" evidence="15">
    <location>
        <begin position="488"/>
        <end position="651"/>
    </location>
</feature>
<dbReference type="GO" id="GO:0051607">
    <property type="term" value="P:defense response to virus"/>
    <property type="evidence" value="ECO:0007669"/>
    <property type="project" value="UniProtKB-UniRule"/>
</dbReference>
<dbReference type="InterPro" id="IPR040619">
    <property type="entry name" value="Cas9_alpha-helical_lobe"/>
</dbReference>
<keyword evidence="3 13" id="KW-0540">Nuclease</keyword>
<dbReference type="GO" id="GO:0016787">
    <property type="term" value="F:hydrolase activity"/>
    <property type="evidence" value="ECO:0007669"/>
    <property type="project" value="UniProtKB-KW"/>
</dbReference>
<dbReference type="AlphaFoldDB" id="A0A366DZ60"/>
<comment type="caution">
    <text evidence="16">The sequence shown here is derived from an EMBL/GenBank/DDBJ whole genome shotgun (WGS) entry which is preliminary data.</text>
</comment>
<dbReference type="InterPro" id="IPR003615">
    <property type="entry name" value="HNH_nuc"/>
</dbReference>
<dbReference type="Pfam" id="PF21574">
    <property type="entry name" value="Cas9_PI_C"/>
    <property type="match status" value="1"/>
</dbReference>
<dbReference type="PROSITE" id="PS50943">
    <property type="entry name" value="HTH_CROC1"/>
    <property type="match status" value="1"/>
</dbReference>
<dbReference type="GO" id="GO:0004519">
    <property type="term" value="F:endonuclease activity"/>
    <property type="evidence" value="ECO:0007669"/>
    <property type="project" value="UniProtKB-UniRule"/>
</dbReference>
<dbReference type="InterPro" id="IPR040555">
    <property type="entry name" value="Cas9_PI2"/>
</dbReference>
<dbReference type="GO" id="GO:0003677">
    <property type="term" value="F:DNA binding"/>
    <property type="evidence" value="ECO:0007669"/>
    <property type="project" value="UniProtKB-UniRule"/>
</dbReference>
<feature type="binding site" evidence="13">
    <location>
        <position position="10"/>
    </location>
    <ligand>
        <name>Mg(2+)</name>
        <dbReference type="ChEBI" id="CHEBI:18420"/>
        <label>1</label>
    </ligand>
</feature>
<dbReference type="Proteomes" id="UP000252254">
    <property type="component" value="Unassembled WGS sequence"/>
</dbReference>
<keyword evidence="10 13" id="KW-0238">DNA-binding</keyword>
<dbReference type="OrthoDB" id="9757607at2"/>
<dbReference type="EC" id="3.1.-.-" evidence="13"/>
<evidence type="ECO:0000256" key="7">
    <source>
        <dbReference type="ARBA" id="ARBA00022842"/>
    </source>
</evidence>
<dbReference type="STRING" id="200904.GCA_900168775_02873"/>
<dbReference type="HAMAP" id="MF_01480">
    <property type="entry name" value="Cas9"/>
    <property type="match status" value="1"/>
</dbReference>
<dbReference type="InterPro" id="IPR036397">
    <property type="entry name" value="RNaseH_sf"/>
</dbReference>
<dbReference type="InterPro" id="IPR001387">
    <property type="entry name" value="Cro/C1-type_HTH"/>
</dbReference>
<evidence type="ECO:0000256" key="9">
    <source>
        <dbReference type="ARBA" id="ARBA00023118"/>
    </source>
</evidence>
<feature type="binding site" evidence="13">
    <location>
        <position position="486"/>
    </location>
    <ligand>
        <name>Mg(2+)</name>
        <dbReference type="ChEBI" id="CHEBI:18420"/>
        <label>2</label>
    </ligand>
</feature>
<dbReference type="Gene3D" id="3.30.420.10">
    <property type="entry name" value="Ribonuclease H-like superfamily/Ribonuclease H"/>
    <property type="match status" value="3"/>
</dbReference>
<reference evidence="16 17" key="1">
    <citation type="submission" date="2018-06" db="EMBL/GenBank/DDBJ databases">
        <title>Genomic Encyclopedia of Type Strains, Phase IV (KMG-IV): sequencing the most valuable type-strain genomes for metagenomic binning, comparative biology and taxonomic classification.</title>
        <authorList>
            <person name="Goeker M."/>
        </authorList>
    </citation>
    <scope>NUCLEOTIDE SEQUENCE [LARGE SCALE GENOMIC DNA]</scope>
    <source>
        <strain evidence="16 17">DSM 15140</strain>
    </source>
</reference>
<dbReference type="Pfam" id="PF13395">
    <property type="entry name" value="HNH_4"/>
    <property type="match status" value="1"/>
</dbReference>
<keyword evidence="9 13" id="KW-0051">Antiviral defense</keyword>
<evidence type="ECO:0000313" key="17">
    <source>
        <dbReference type="Proteomes" id="UP000252254"/>
    </source>
</evidence>
<dbReference type="PROSITE" id="PS51749">
    <property type="entry name" value="HNH_CAS9"/>
    <property type="match status" value="1"/>
</dbReference>
<organism evidence="16 17">
    <name type="scientific">Paraliobacillus ryukyuensis</name>
    <dbReference type="NCBI Taxonomy" id="200904"/>
    <lineage>
        <taxon>Bacteria</taxon>
        <taxon>Bacillati</taxon>
        <taxon>Bacillota</taxon>
        <taxon>Bacilli</taxon>
        <taxon>Bacillales</taxon>
        <taxon>Bacillaceae</taxon>
        <taxon>Paraliobacillus</taxon>
    </lineage>
</organism>